<keyword evidence="5" id="KW-0235">DNA replication</keyword>
<evidence type="ECO:0000259" key="12">
    <source>
        <dbReference type="SMART" id="SM00400"/>
    </source>
</evidence>
<keyword evidence="6" id="KW-0479">Metal-binding</keyword>
<evidence type="ECO:0000256" key="3">
    <source>
        <dbReference type="ARBA" id="ARBA00022679"/>
    </source>
</evidence>
<feature type="non-terminal residue" evidence="13">
    <location>
        <position position="247"/>
    </location>
</feature>
<reference evidence="13" key="1">
    <citation type="journal article" date="2014" name="Front. Microbiol.">
        <title>High frequency of phylogenetically diverse reductive dehalogenase-homologous genes in deep subseafloor sedimentary metagenomes.</title>
        <authorList>
            <person name="Kawai M."/>
            <person name="Futagami T."/>
            <person name="Toyoda A."/>
            <person name="Takaki Y."/>
            <person name="Nishi S."/>
            <person name="Hori S."/>
            <person name="Arai W."/>
            <person name="Tsubouchi T."/>
            <person name="Morono Y."/>
            <person name="Uchiyama I."/>
            <person name="Ito T."/>
            <person name="Fujiyama A."/>
            <person name="Inagaki F."/>
            <person name="Takami H."/>
        </authorList>
    </citation>
    <scope>NUCLEOTIDE SEQUENCE</scope>
    <source>
        <strain evidence="13">Expedition CK06-06</strain>
    </source>
</reference>
<evidence type="ECO:0000256" key="6">
    <source>
        <dbReference type="ARBA" id="ARBA00022723"/>
    </source>
</evidence>
<evidence type="ECO:0000256" key="7">
    <source>
        <dbReference type="ARBA" id="ARBA00022771"/>
    </source>
</evidence>
<evidence type="ECO:0000256" key="9">
    <source>
        <dbReference type="ARBA" id="ARBA00022842"/>
    </source>
</evidence>
<dbReference type="FunFam" id="3.90.580.10:FF:000001">
    <property type="entry name" value="DNA primase"/>
    <property type="match status" value="1"/>
</dbReference>
<dbReference type="Gene3D" id="3.90.980.10">
    <property type="entry name" value="DNA primase, catalytic core, N-terminal domain"/>
    <property type="match status" value="1"/>
</dbReference>
<dbReference type="SUPFAM" id="SSF57783">
    <property type="entry name" value="Zinc beta-ribbon"/>
    <property type="match status" value="1"/>
</dbReference>
<dbReference type="InterPro" id="IPR013264">
    <property type="entry name" value="DNAG_N"/>
</dbReference>
<keyword evidence="10" id="KW-0238">DNA-binding</keyword>
<dbReference type="PANTHER" id="PTHR30313">
    <property type="entry name" value="DNA PRIMASE"/>
    <property type="match status" value="1"/>
</dbReference>
<dbReference type="InterPro" id="IPR036977">
    <property type="entry name" value="DNA_primase_Znf_CHC2"/>
</dbReference>
<evidence type="ECO:0000256" key="8">
    <source>
        <dbReference type="ARBA" id="ARBA00022833"/>
    </source>
</evidence>
<dbReference type="GO" id="GO:0005737">
    <property type="term" value="C:cytoplasm"/>
    <property type="evidence" value="ECO:0007669"/>
    <property type="project" value="TreeGrafter"/>
</dbReference>
<comment type="cofactor">
    <cofactor evidence="1">
        <name>Zn(2+)</name>
        <dbReference type="ChEBI" id="CHEBI:29105"/>
    </cofactor>
</comment>
<keyword evidence="4" id="KW-0548">Nucleotidyltransferase</keyword>
<evidence type="ECO:0000256" key="2">
    <source>
        <dbReference type="ARBA" id="ARBA00022478"/>
    </source>
</evidence>
<keyword evidence="9" id="KW-0460">Magnesium</keyword>
<dbReference type="InterPro" id="IPR002694">
    <property type="entry name" value="Znf_CHC2"/>
</dbReference>
<evidence type="ECO:0000256" key="11">
    <source>
        <dbReference type="ARBA" id="ARBA00023163"/>
    </source>
</evidence>
<keyword evidence="3" id="KW-0808">Transferase</keyword>
<evidence type="ECO:0000256" key="4">
    <source>
        <dbReference type="ARBA" id="ARBA00022695"/>
    </source>
</evidence>
<evidence type="ECO:0000313" key="13">
    <source>
        <dbReference type="EMBL" id="GAG39517.1"/>
    </source>
</evidence>
<dbReference type="Pfam" id="PF08275">
    <property type="entry name" value="DNAG_N"/>
    <property type="match status" value="1"/>
</dbReference>
<dbReference type="GO" id="GO:0006269">
    <property type="term" value="P:DNA replication, synthesis of primer"/>
    <property type="evidence" value="ECO:0007669"/>
    <property type="project" value="TreeGrafter"/>
</dbReference>
<dbReference type="InterPro" id="IPR050219">
    <property type="entry name" value="DnaG_primase"/>
</dbReference>
<gene>
    <name evidence="13" type="ORF">S01H1_69383</name>
</gene>
<keyword evidence="11" id="KW-0804">Transcription</keyword>
<dbReference type="InterPro" id="IPR037068">
    <property type="entry name" value="DNA_primase_core_N_sf"/>
</dbReference>
<comment type="caution">
    <text evidence="13">The sequence shown here is derived from an EMBL/GenBank/DDBJ whole genome shotgun (WGS) entry which is preliminary data.</text>
</comment>
<feature type="domain" description="Zinc finger CHC2-type" evidence="12">
    <location>
        <begin position="32"/>
        <end position="86"/>
    </location>
</feature>
<evidence type="ECO:0000256" key="10">
    <source>
        <dbReference type="ARBA" id="ARBA00023125"/>
    </source>
</evidence>
<dbReference type="SMART" id="SM00400">
    <property type="entry name" value="ZnF_CHCC"/>
    <property type="match status" value="1"/>
</dbReference>
<dbReference type="Pfam" id="PF01807">
    <property type="entry name" value="Zn_ribbon_DnaG"/>
    <property type="match status" value="1"/>
</dbReference>
<dbReference type="PANTHER" id="PTHR30313:SF2">
    <property type="entry name" value="DNA PRIMASE"/>
    <property type="match status" value="1"/>
</dbReference>
<dbReference type="GO" id="GO:0000428">
    <property type="term" value="C:DNA-directed RNA polymerase complex"/>
    <property type="evidence" value="ECO:0007669"/>
    <property type="project" value="UniProtKB-KW"/>
</dbReference>
<keyword evidence="7" id="KW-0863">Zinc-finger</keyword>
<feature type="non-terminal residue" evidence="13">
    <location>
        <position position="1"/>
    </location>
</feature>
<keyword evidence="2" id="KW-0240">DNA-directed RNA polymerase</keyword>
<evidence type="ECO:0000256" key="1">
    <source>
        <dbReference type="ARBA" id="ARBA00001947"/>
    </source>
</evidence>
<dbReference type="EMBL" id="BARS01046066">
    <property type="protein sequence ID" value="GAG39517.1"/>
    <property type="molecule type" value="Genomic_DNA"/>
</dbReference>
<dbReference type="GO" id="GO:0003677">
    <property type="term" value="F:DNA binding"/>
    <property type="evidence" value="ECO:0007669"/>
    <property type="project" value="UniProtKB-KW"/>
</dbReference>
<dbReference type="Gene3D" id="3.90.580.10">
    <property type="entry name" value="Zinc finger, CHC2-type domain"/>
    <property type="match status" value="1"/>
</dbReference>
<evidence type="ECO:0000256" key="5">
    <source>
        <dbReference type="ARBA" id="ARBA00022705"/>
    </source>
</evidence>
<dbReference type="GO" id="GO:0003899">
    <property type="term" value="F:DNA-directed RNA polymerase activity"/>
    <property type="evidence" value="ECO:0007669"/>
    <property type="project" value="InterPro"/>
</dbReference>
<dbReference type="GO" id="GO:0008270">
    <property type="term" value="F:zinc ion binding"/>
    <property type="evidence" value="ECO:0007669"/>
    <property type="project" value="UniProtKB-KW"/>
</dbReference>
<organism evidence="13">
    <name type="scientific">marine sediment metagenome</name>
    <dbReference type="NCBI Taxonomy" id="412755"/>
    <lineage>
        <taxon>unclassified sequences</taxon>
        <taxon>metagenomes</taxon>
        <taxon>ecological metagenomes</taxon>
    </lineage>
</organism>
<dbReference type="AlphaFoldDB" id="X0XWD9"/>
<protein>
    <recommendedName>
        <fullName evidence="12">Zinc finger CHC2-type domain-containing protein</fullName>
    </recommendedName>
</protein>
<proteinExistence type="predicted"/>
<accession>X0XWD9</accession>
<sequence>DFELKKGEILSRVDIVDVVSESVALKQRGKRWVGLCPFHSEKTPSFTVTPDLGLFKCFGCGKGGDVFSFIQYRENVPFIEAMQILADRVGVDLDRKGSGDPSSGGPTRADLARINDWAVGFFRRNLLASETGRSAREYLRGRNVADATAESLKLGLATDSGASLLEAATRAGVHRSLLLAADLVREGDRGRAYDTFRHRLMFPIRDATGRTVGFGGRTLGDDRAKYINTRQNGLFDKGRNLYGIDLA</sequence>
<dbReference type="SUPFAM" id="SSF56731">
    <property type="entry name" value="DNA primase core"/>
    <property type="match status" value="1"/>
</dbReference>
<keyword evidence="8" id="KW-0862">Zinc</keyword>
<name>X0XWD9_9ZZZZ</name>